<accession>A0A5E6MBB4</accession>
<dbReference type="RefSeq" id="WP_142659292.1">
    <property type="nucleotide sequence ID" value="NZ_CABFVA020000014.1"/>
</dbReference>
<dbReference type="EMBL" id="CABFVA020000014">
    <property type="protein sequence ID" value="VVM05045.1"/>
    <property type="molecule type" value="Genomic_DNA"/>
</dbReference>
<sequence length="334" mass="37877">MNTIFGHQCLGGVLSLWLTAAVALAQDKPSLPLSPEAQALIQRLATLRMPETLSFLQTADPKLLAETVRTPEGHWAMDLAYRWSTPHTDRHTREGKFVVRTEVLILERKLATLPIPILDSLLRLRGTLSPPQFSDLPDEEREQILDTQDAVWDAWWLAHLTPEQREATYELQDLEYAQAIRGNRLPESQYAEENARVVREYYELFTRWGPEKFHQVLEDRWSAKEFLQALRNIWASEGGELLPVSGKLPWKLSAMPSWFWEEIAEFAKGPNLNYAIAIFPPVQPIAIAGSQQSQVLRALNDIARALHDRKMIDAVYTLSGRIYAAAGFPGNSGN</sequence>
<evidence type="ECO:0000256" key="1">
    <source>
        <dbReference type="SAM" id="SignalP"/>
    </source>
</evidence>
<dbReference type="OrthoDB" id="202375at2"/>
<feature type="signal peptide" evidence="1">
    <location>
        <begin position="1"/>
        <end position="25"/>
    </location>
</feature>
<dbReference type="AlphaFoldDB" id="A0A5E6MBB4"/>
<reference evidence="2 3" key="1">
    <citation type="submission" date="2019-09" db="EMBL/GenBank/DDBJ databases">
        <authorList>
            <person name="Cremers G."/>
        </authorList>
    </citation>
    <scope>NUCLEOTIDE SEQUENCE [LARGE SCALE GENOMIC DNA]</scope>
    <source>
        <strain evidence="2">4A</strain>
    </source>
</reference>
<feature type="chain" id="PRO_5023147092" evidence="1">
    <location>
        <begin position="26"/>
        <end position="334"/>
    </location>
</feature>
<keyword evidence="3" id="KW-1185">Reference proteome</keyword>
<evidence type="ECO:0000313" key="3">
    <source>
        <dbReference type="Proteomes" id="UP000334923"/>
    </source>
</evidence>
<keyword evidence="1" id="KW-0732">Signal</keyword>
<evidence type="ECO:0000313" key="2">
    <source>
        <dbReference type="EMBL" id="VVM05045.1"/>
    </source>
</evidence>
<organism evidence="2 3">
    <name type="scientific">Methylacidimicrobium tartarophylax</name>
    <dbReference type="NCBI Taxonomy" id="1041768"/>
    <lineage>
        <taxon>Bacteria</taxon>
        <taxon>Pseudomonadati</taxon>
        <taxon>Verrucomicrobiota</taxon>
        <taxon>Methylacidimicrobium</taxon>
    </lineage>
</organism>
<protein>
    <submittedName>
        <fullName evidence="2">Uncharacterized protein</fullName>
    </submittedName>
</protein>
<gene>
    <name evidence="2" type="ORF">MAMT_00432</name>
</gene>
<name>A0A5E6MBB4_9BACT</name>
<dbReference type="Proteomes" id="UP000334923">
    <property type="component" value="Unassembled WGS sequence"/>
</dbReference>
<proteinExistence type="predicted"/>